<dbReference type="CDD" id="cd03469">
    <property type="entry name" value="Rieske_RO_Alpha_N"/>
    <property type="match status" value="1"/>
</dbReference>
<dbReference type="Gene3D" id="2.102.10.10">
    <property type="entry name" value="Rieske [2Fe-2S] iron-sulphur domain"/>
    <property type="match status" value="1"/>
</dbReference>
<reference evidence="8 9" key="1">
    <citation type="journal article" date="2018" name="Microbiome">
        <title>Fine metagenomic profile of the Mediterranean stratified and mixed water columns revealed by assembly and recruitment.</title>
        <authorList>
            <person name="Haro-Moreno J.M."/>
            <person name="Lopez-Perez M."/>
            <person name="De La Torre J.R."/>
            <person name="Picazo A."/>
            <person name="Camacho A."/>
            <person name="Rodriguez-Valera F."/>
        </authorList>
    </citation>
    <scope>NUCLEOTIDE SEQUENCE [LARGE SCALE GENOMIC DNA]</scope>
    <source>
        <strain evidence="8">MED-G55</strain>
    </source>
</reference>
<dbReference type="GO" id="GO:0051537">
    <property type="term" value="F:2 iron, 2 sulfur cluster binding"/>
    <property type="evidence" value="ECO:0007669"/>
    <property type="project" value="UniProtKB-KW"/>
</dbReference>
<dbReference type="PANTHER" id="PTHR21266:SF60">
    <property type="entry name" value="3-KETOSTEROID-9-ALPHA-MONOOXYGENASE, OXYGENASE COMPONENT"/>
    <property type="match status" value="1"/>
</dbReference>
<dbReference type="Pfam" id="PF19298">
    <property type="entry name" value="KshA_C"/>
    <property type="match status" value="1"/>
</dbReference>
<dbReference type="GO" id="GO:0008203">
    <property type="term" value="P:cholesterol metabolic process"/>
    <property type="evidence" value="ECO:0007669"/>
    <property type="project" value="InterPro"/>
</dbReference>
<organism evidence="8 9">
    <name type="scientific">PS1 clade bacterium</name>
    <dbReference type="NCBI Taxonomy" id="2175152"/>
    <lineage>
        <taxon>Bacteria</taxon>
        <taxon>Pseudomonadati</taxon>
        <taxon>Pseudomonadota</taxon>
        <taxon>Alphaproteobacteria</taxon>
        <taxon>PS1 clade</taxon>
    </lineage>
</organism>
<feature type="domain" description="Rieske" evidence="7">
    <location>
        <begin position="18"/>
        <end position="130"/>
    </location>
</feature>
<dbReference type="AlphaFoldDB" id="A0A368E1B0"/>
<keyword evidence="5" id="KW-0408">Iron</keyword>
<dbReference type="SUPFAM" id="SSF55961">
    <property type="entry name" value="Bet v1-like"/>
    <property type="match status" value="1"/>
</dbReference>
<keyword evidence="6" id="KW-0411">Iron-sulfur</keyword>
<dbReference type="Pfam" id="PF00355">
    <property type="entry name" value="Rieske"/>
    <property type="match status" value="1"/>
</dbReference>
<dbReference type="SUPFAM" id="SSF50022">
    <property type="entry name" value="ISP domain"/>
    <property type="match status" value="1"/>
</dbReference>
<dbReference type="InterPro" id="IPR017941">
    <property type="entry name" value="Rieske_2Fe-2S"/>
</dbReference>
<evidence type="ECO:0000256" key="3">
    <source>
        <dbReference type="ARBA" id="ARBA00022723"/>
    </source>
</evidence>
<comment type="cofactor">
    <cofactor evidence="1">
        <name>Fe cation</name>
        <dbReference type="ChEBI" id="CHEBI:24875"/>
    </cofactor>
</comment>
<dbReference type="GO" id="GO:0016491">
    <property type="term" value="F:oxidoreductase activity"/>
    <property type="evidence" value="ECO:0007669"/>
    <property type="project" value="UniProtKB-KW"/>
</dbReference>
<dbReference type="InterPro" id="IPR045605">
    <property type="entry name" value="KshA-like_C"/>
</dbReference>
<gene>
    <name evidence="8" type="ORF">DBW69_02735</name>
</gene>
<dbReference type="GO" id="GO:0005737">
    <property type="term" value="C:cytoplasm"/>
    <property type="evidence" value="ECO:0007669"/>
    <property type="project" value="TreeGrafter"/>
</dbReference>
<evidence type="ECO:0000256" key="2">
    <source>
        <dbReference type="ARBA" id="ARBA00022714"/>
    </source>
</evidence>
<evidence type="ECO:0000256" key="5">
    <source>
        <dbReference type="ARBA" id="ARBA00023004"/>
    </source>
</evidence>
<accession>A0A368E1B0</accession>
<dbReference type="InterPro" id="IPR050584">
    <property type="entry name" value="Cholesterol_7-desaturase"/>
</dbReference>
<evidence type="ECO:0000256" key="4">
    <source>
        <dbReference type="ARBA" id="ARBA00023002"/>
    </source>
</evidence>
<dbReference type="Proteomes" id="UP000252132">
    <property type="component" value="Unassembled WGS sequence"/>
</dbReference>
<keyword evidence="4" id="KW-0560">Oxidoreductase</keyword>
<dbReference type="PROSITE" id="PS51296">
    <property type="entry name" value="RIESKE"/>
    <property type="match status" value="1"/>
</dbReference>
<evidence type="ECO:0000256" key="6">
    <source>
        <dbReference type="ARBA" id="ARBA00023014"/>
    </source>
</evidence>
<dbReference type="Gene3D" id="3.90.380.10">
    <property type="entry name" value="Naphthalene 1,2-dioxygenase Alpha Subunit, Chain A, domain 1"/>
    <property type="match status" value="1"/>
</dbReference>
<comment type="caution">
    <text evidence="8">The sequence shown here is derived from an EMBL/GenBank/DDBJ whole genome shotgun (WGS) entry which is preliminary data.</text>
</comment>
<dbReference type="EMBL" id="QOQF01000006">
    <property type="protein sequence ID" value="RCL77664.1"/>
    <property type="molecule type" value="Genomic_DNA"/>
</dbReference>
<protein>
    <submittedName>
        <fullName evidence="8">Rieske (2Fe-2S) protein</fullName>
    </submittedName>
</protein>
<dbReference type="GO" id="GO:0046872">
    <property type="term" value="F:metal ion binding"/>
    <property type="evidence" value="ECO:0007669"/>
    <property type="project" value="UniProtKB-KW"/>
</dbReference>
<evidence type="ECO:0000256" key="1">
    <source>
        <dbReference type="ARBA" id="ARBA00001962"/>
    </source>
</evidence>
<proteinExistence type="predicted"/>
<keyword evidence="3" id="KW-0479">Metal-binding</keyword>
<evidence type="ECO:0000313" key="8">
    <source>
        <dbReference type="EMBL" id="RCL77664.1"/>
    </source>
</evidence>
<evidence type="ECO:0000259" key="7">
    <source>
        <dbReference type="PROSITE" id="PS51296"/>
    </source>
</evidence>
<dbReference type="PANTHER" id="PTHR21266">
    <property type="entry name" value="IRON-SULFUR DOMAIN CONTAINING PROTEIN"/>
    <property type="match status" value="1"/>
</dbReference>
<sequence length="358" mass="40923">MAKTADYDLGEFTFPRGWFMVARTDEVSKKPLNLRYFGQDMVLYRGDSGRLVLMDAYCPHMGTHLGKNETSYVVMDNEHVDGDNIRCPYHGWQFGPDGNCVEIPYSPAPIPASACIRTYPVQEWGGSVLMWHDTEQGEPNFDPPELPQWEDPSWVHWKIEDLGELNQHPMEVIDNMADKAHLAPIHGSTNMEYFENEFNDHVIVQRLAAGHRTMSETQMINDTWYTGPGILLSRIEGDYPSLMMISNTPIEDGLIRVFYGILVKGKNEVANEEDQAVANEFHDVSKAAFLQDFEVWFNKRPCLNVLQVIGDGPFGKTRIWYKQFFNPRDKAKDYQDQVNGVVVTKGTNRDNFEKTAAE</sequence>
<name>A0A368E1B0_9PROT</name>
<evidence type="ECO:0000313" key="9">
    <source>
        <dbReference type="Proteomes" id="UP000252132"/>
    </source>
</evidence>
<keyword evidence="2" id="KW-0001">2Fe-2S</keyword>
<dbReference type="InterPro" id="IPR036922">
    <property type="entry name" value="Rieske_2Fe-2S_sf"/>
</dbReference>